<sequence length="914" mass="95856">MSRRVLVVPVLVLASAAAVPPPVQAAPAAVTAPAAGTGHWSVAPGPDGGWRVRWTAPAPLPVGGDRPALVGAGPSVPATVATDGRTVVADVATVAPPDPADLDVVLGGDRLDEPGYDLAPGGTGAGQRGETAAPTGTPLPTDPAAEGPYAVTTSDYELAPVKVRGLPKPVEMVGHVVEPALDADTGPRPLVLLLHGRHGWCYDPTTGASSYADTWPCAAPQRELPNHLGYDYLQQRLASQGFATVSIRANGISAQDGARLDGGSAARADLVRRHLAHWVDLAAEHRLDLDRVVLVGHSRGGEGVDRAATETPSDAPYRIAGQVLLAPVDVAAHAAPHVPTVVALPSCDGDVSDLQGQRYVDTARDVLADDTALRSAVMVVGANHNWFNTEWTPGTAVAAARDDWQGAPDEVCGRTHPDRLSPADQREVALGLVTAATRLFTGVDDGGLPLLDGSGAALPSVPGADLRSHAIGGGRDVRRPGADAVPTAGAVLCRGSLLDGAGGRACGRDVGYAVTPHWRTDLDLWPTRTFLEARWDAVSAPTVVGGLRLDRPLDLSTDRLELRTLLDPDRGAVSLRVRVTDGAGRSADLDPLTGVRVTPVPAPPGTGKVWAQAVVVDASSRPAGPGTDVDLTDVREVGLVAVRGDGRVWVADVSAAPAGLAAVEPGAVPRLDLGQLPARREGAPPRGTDDDTRTVRVPWTLTAPSQTPLRFAVGTVGVGVGATDRGRSSVVVVPPGQTSGTVPVTYTRDRRDDYHVEVAVSAYPLRGLATGRSVVTARVLDDDPLPRFRIHAPRRTITEGEDAVFRITVTGGRDYGLYAVPVVQKVADGRGLRVGDLPAAWVRENVFDTDPTQPLWKAGMHISRELGPRQRVLDFRVPTRVDREREGVETLAVDVLIRHLRVRLVVRVRDAEPR</sequence>
<protein>
    <recommendedName>
        <fullName evidence="5">Secreted protein</fullName>
    </recommendedName>
</protein>
<dbReference type="SUPFAM" id="SSF53474">
    <property type="entry name" value="alpha/beta-Hydrolases"/>
    <property type="match status" value="1"/>
</dbReference>
<proteinExistence type="predicted"/>
<evidence type="ECO:0000313" key="4">
    <source>
        <dbReference type="Proteomes" id="UP001500221"/>
    </source>
</evidence>
<evidence type="ECO:0008006" key="5">
    <source>
        <dbReference type="Google" id="ProtNLM"/>
    </source>
</evidence>
<dbReference type="Proteomes" id="UP001500221">
    <property type="component" value="Unassembled WGS sequence"/>
</dbReference>
<evidence type="ECO:0000256" key="2">
    <source>
        <dbReference type="SAM" id="SignalP"/>
    </source>
</evidence>
<name>A0ABP9PD07_9ACTN</name>
<dbReference type="EMBL" id="BAABKG010000001">
    <property type="protein sequence ID" value="GAA5143801.1"/>
    <property type="molecule type" value="Genomic_DNA"/>
</dbReference>
<reference evidence="4" key="1">
    <citation type="journal article" date="2019" name="Int. J. Syst. Evol. Microbiol.">
        <title>The Global Catalogue of Microorganisms (GCM) 10K type strain sequencing project: providing services to taxonomists for standard genome sequencing and annotation.</title>
        <authorList>
            <consortium name="The Broad Institute Genomics Platform"/>
            <consortium name="The Broad Institute Genome Sequencing Center for Infectious Disease"/>
            <person name="Wu L."/>
            <person name="Ma J."/>
        </authorList>
    </citation>
    <scope>NUCLEOTIDE SEQUENCE [LARGE SCALE GENOMIC DNA]</scope>
    <source>
        <strain evidence="4">JCM 18459</strain>
    </source>
</reference>
<dbReference type="InterPro" id="IPR029058">
    <property type="entry name" value="AB_hydrolase_fold"/>
</dbReference>
<evidence type="ECO:0000313" key="3">
    <source>
        <dbReference type="EMBL" id="GAA5143801.1"/>
    </source>
</evidence>
<gene>
    <name evidence="3" type="ORF">GCM10023340_10080</name>
</gene>
<accession>A0ABP9PD07</accession>
<dbReference type="Gene3D" id="3.40.50.1820">
    <property type="entry name" value="alpha/beta hydrolase"/>
    <property type="match status" value="1"/>
</dbReference>
<keyword evidence="4" id="KW-1185">Reference proteome</keyword>
<evidence type="ECO:0000256" key="1">
    <source>
        <dbReference type="SAM" id="MobiDB-lite"/>
    </source>
</evidence>
<feature type="chain" id="PRO_5047398795" description="Secreted protein" evidence="2">
    <location>
        <begin position="26"/>
        <end position="914"/>
    </location>
</feature>
<dbReference type="RefSeq" id="WP_345455158.1">
    <property type="nucleotide sequence ID" value="NZ_BAABKG010000001.1"/>
</dbReference>
<feature type="signal peptide" evidence="2">
    <location>
        <begin position="1"/>
        <end position="25"/>
    </location>
</feature>
<comment type="caution">
    <text evidence="3">The sequence shown here is derived from an EMBL/GenBank/DDBJ whole genome shotgun (WGS) entry which is preliminary data.</text>
</comment>
<organism evidence="3 4">
    <name type="scientific">Nocardioides marinquilinus</name>
    <dbReference type="NCBI Taxonomy" id="1210400"/>
    <lineage>
        <taxon>Bacteria</taxon>
        <taxon>Bacillati</taxon>
        <taxon>Actinomycetota</taxon>
        <taxon>Actinomycetes</taxon>
        <taxon>Propionibacteriales</taxon>
        <taxon>Nocardioidaceae</taxon>
        <taxon>Nocardioides</taxon>
    </lineage>
</organism>
<keyword evidence="2" id="KW-0732">Signal</keyword>
<feature type="region of interest" description="Disordered" evidence="1">
    <location>
        <begin position="112"/>
        <end position="143"/>
    </location>
</feature>